<dbReference type="OrthoDB" id="3034003at2759"/>
<evidence type="ECO:0000313" key="3">
    <source>
        <dbReference type="EMBL" id="CAG8888824.1"/>
    </source>
</evidence>
<keyword evidence="4" id="KW-1185">Reference proteome</keyword>
<proteinExistence type="predicted"/>
<keyword evidence="2" id="KW-1133">Transmembrane helix</keyword>
<reference evidence="3" key="1">
    <citation type="submission" date="2021-07" db="EMBL/GenBank/DDBJ databases">
        <authorList>
            <person name="Branca A.L. A."/>
        </authorList>
    </citation>
    <scope>NUCLEOTIDE SEQUENCE</scope>
</reference>
<name>A0A9W4K5R9_9EURO</name>
<evidence type="ECO:0000256" key="1">
    <source>
        <dbReference type="SAM" id="MobiDB-lite"/>
    </source>
</evidence>
<dbReference type="AlphaFoldDB" id="A0A9W4K5R9"/>
<feature type="region of interest" description="Disordered" evidence="1">
    <location>
        <begin position="652"/>
        <end position="671"/>
    </location>
</feature>
<dbReference type="Proteomes" id="UP001154252">
    <property type="component" value="Unassembled WGS sequence"/>
</dbReference>
<keyword evidence="2" id="KW-0472">Membrane</keyword>
<evidence type="ECO:0000313" key="4">
    <source>
        <dbReference type="Proteomes" id="UP001154252"/>
    </source>
</evidence>
<sequence>MCYTDEISNTSINGCPGAPTNLSSNNDITENFSVWPTSINLFTSGKVSSTVASLFDIQWRTFRSSRQPSGYYGPIGNPFSEGYYRPISQLILENDLQAVEGLIVDSKAGRVGFRNHTVPVDALDGAGWKEDILFIEPEAQCVNTNLTLDYSYRANETGSGELSDRVLVDHGGFANLPHIRPTVDPSNFQADPALRSRAYRAAWSHNMFLMQYFNVTTNGSDGLAPFAYMNSRVGQSFPLPNESGFLGTAIMQTNGDYGDLISTPDQRVPDTPGPNPFNITAADGFNIGSEACHYPSFFARSNMSFVAIACGLVYAAPKRTDGGNSLFVDSNSKWSIPIYSCAVGAKAVIREVQFQYNGTGGLEELVIQSINEKAYLSPSEMPLWGVERAQNYTLYNLQPLWGIVSSELATRDDISVVRRDHLWLPGYPDPSIAVPVTGKKEPNMPGNLFYTRALQDLFHISASLNEIMSAYTGDMDLALYARWLELSTSPEGIAKSLDLIWTDLAANSVIGTRGWHSGPRPPLNWNGVPQRDETIPTPRVPVVLWSRRIRYHLPYAIPAFLTLTALLFLGGSAFFFLIARRTGLAQLRQSLAITSPGRILGLSQGLDREGHECHLASTQTWIRQIGVQRVNLPALMARQSVPLRPVVTSSSALLSGERDTPAKVRSGQGSD</sequence>
<organism evidence="3 4">
    <name type="scientific">Penicillium egyptiacum</name>
    <dbReference type="NCBI Taxonomy" id="1303716"/>
    <lineage>
        <taxon>Eukaryota</taxon>
        <taxon>Fungi</taxon>
        <taxon>Dikarya</taxon>
        <taxon>Ascomycota</taxon>
        <taxon>Pezizomycotina</taxon>
        <taxon>Eurotiomycetes</taxon>
        <taxon>Eurotiomycetidae</taxon>
        <taxon>Eurotiales</taxon>
        <taxon>Aspergillaceae</taxon>
        <taxon>Penicillium</taxon>
    </lineage>
</organism>
<dbReference type="EMBL" id="CAJVRC010000839">
    <property type="protein sequence ID" value="CAG8888824.1"/>
    <property type="molecule type" value="Genomic_DNA"/>
</dbReference>
<comment type="caution">
    <text evidence="3">The sequence shown here is derived from an EMBL/GenBank/DDBJ whole genome shotgun (WGS) entry which is preliminary data.</text>
</comment>
<evidence type="ECO:0000256" key="2">
    <source>
        <dbReference type="SAM" id="Phobius"/>
    </source>
</evidence>
<keyword evidence="2" id="KW-0812">Transmembrane</keyword>
<protein>
    <submittedName>
        <fullName evidence="3">Uncharacterized protein</fullName>
    </submittedName>
</protein>
<gene>
    <name evidence="3" type="ORF">PEGY_LOCUS1808</name>
</gene>
<accession>A0A9W4K5R9</accession>
<feature type="transmembrane region" description="Helical" evidence="2">
    <location>
        <begin position="555"/>
        <end position="579"/>
    </location>
</feature>